<dbReference type="Proteomes" id="UP001604336">
    <property type="component" value="Unassembled WGS sequence"/>
</dbReference>
<protein>
    <submittedName>
        <fullName evidence="1">Uncharacterized protein</fullName>
    </submittedName>
</protein>
<gene>
    <name evidence="1" type="ORF">Adt_20532</name>
</gene>
<accession>A0ABD1SWW2</accession>
<dbReference type="EMBL" id="JBFOLK010000006">
    <property type="protein sequence ID" value="KAL2504911.1"/>
    <property type="molecule type" value="Genomic_DNA"/>
</dbReference>
<reference evidence="2" key="1">
    <citation type="submission" date="2024-07" db="EMBL/GenBank/DDBJ databases">
        <title>Two chromosome-level genome assemblies of Korean endemic species Abeliophyllum distichum and Forsythia ovata (Oleaceae).</title>
        <authorList>
            <person name="Jang H."/>
        </authorList>
    </citation>
    <scope>NUCLEOTIDE SEQUENCE [LARGE SCALE GENOMIC DNA]</scope>
</reference>
<proteinExistence type="predicted"/>
<evidence type="ECO:0000313" key="1">
    <source>
        <dbReference type="EMBL" id="KAL2504911.1"/>
    </source>
</evidence>
<organism evidence="1 2">
    <name type="scientific">Abeliophyllum distichum</name>
    <dbReference type="NCBI Taxonomy" id="126358"/>
    <lineage>
        <taxon>Eukaryota</taxon>
        <taxon>Viridiplantae</taxon>
        <taxon>Streptophyta</taxon>
        <taxon>Embryophyta</taxon>
        <taxon>Tracheophyta</taxon>
        <taxon>Spermatophyta</taxon>
        <taxon>Magnoliopsida</taxon>
        <taxon>eudicotyledons</taxon>
        <taxon>Gunneridae</taxon>
        <taxon>Pentapetalae</taxon>
        <taxon>asterids</taxon>
        <taxon>lamiids</taxon>
        <taxon>Lamiales</taxon>
        <taxon>Oleaceae</taxon>
        <taxon>Forsythieae</taxon>
        <taxon>Abeliophyllum</taxon>
    </lineage>
</organism>
<evidence type="ECO:0000313" key="2">
    <source>
        <dbReference type="Proteomes" id="UP001604336"/>
    </source>
</evidence>
<dbReference type="AlphaFoldDB" id="A0ABD1SWW2"/>
<sequence length="173" mass="19326">METINVLIDNNGETLEILVLHDCSYVQLVDMVMSALNFDQNKMVIALHYDVGSGLALIRRANDNAVLLYLRLKSKEHVLPTYPLRVTATNSLENISSIEILINLHNIVVGGLDSEHITNSSMCSGDTFACSVYQTIPDVVEVEFDIENCLGDHLDGIDSEMIFRDKKISKKKE</sequence>
<name>A0ABD1SWW2_9LAMI</name>
<comment type="caution">
    <text evidence="1">The sequence shown here is derived from an EMBL/GenBank/DDBJ whole genome shotgun (WGS) entry which is preliminary data.</text>
</comment>
<keyword evidence="2" id="KW-1185">Reference proteome</keyword>